<dbReference type="Proteomes" id="UP000245910">
    <property type="component" value="Chromosome I"/>
</dbReference>
<evidence type="ECO:0000313" key="1">
    <source>
        <dbReference type="EMBL" id="CEI65587.1"/>
    </source>
</evidence>
<name>A0A2L2TLW9_9HYPO</name>
<accession>A0A2L2TLW9</accession>
<evidence type="ECO:0000313" key="2">
    <source>
        <dbReference type="Proteomes" id="UP000245910"/>
    </source>
</evidence>
<reference evidence="2" key="1">
    <citation type="submission" date="2014-10" db="EMBL/GenBank/DDBJ databases">
        <authorList>
            <person name="King R."/>
        </authorList>
    </citation>
    <scope>NUCLEOTIDE SEQUENCE [LARGE SCALE GENOMIC DNA]</scope>
    <source>
        <strain evidence="2">A3/5</strain>
    </source>
</reference>
<proteinExistence type="predicted"/>
<dbReference type="EMBL" id="LN649229">
    <property type="protein sequence ID" value="CEI65587.1"/>
    <property type="molecule type" value="Genomic_DNA"/>
</dbReference>
<keyword evidence="2" id="KW-1185">Reference proteome</keyword>
<organism evidence="1 2">
    <name type="scientific">Fusarium venenatum</name>
    <dbReference type="NCBI Taxonomy" id="56646"/>
    <lineage>
        <taxon>Eukaryota</taxon>
        <taxon>Fungi</taxon>
        <taxon>Dikarya</taxon>
        <taxon>Ascomycota</taxon>
        <taxon>Pezizomycotina</taxon>
        <taxon>Sordariomycetes</taxon>
        <taxon>Hypocreomycetidae</taxon>
        <taxon>Hypocreales</taxon>
        <taxon>Nectriaceae</taxon>
        <taxon>Fusarium</taxon>
    </lineage>
</organism>
<dbReference type="STRING" id="56646.A0A2L2TLW9"/>
<sequence>MNALVAPEVWEALLPVRKASPASHNQARNDLKILAAACGIHDVTSTLQALVIDEEMAIRIDAIKGLVNEDIYKKELPLLGWNLSFIYQYGAGSMRICSANYRKKSSESVHISKTSDHPIVTSRESIGRKFPLVAIVYGGSIYNSKDQLRTVEKHISQGCKNDFTHEECIVFDDTLFGANWNGVEKTGVVFFTNQIDSCVHATVGLERQCCLLKEYYQLAELRNHLVPGIDCCTFDSGDLKFRTHHRPFLTFDNGINFVCQRADLWLTCMVYEGPTRADNVAVVSESCFDGSLSLKNHDGTAERLPGGGNGPVRLVFSSTKPYIEIYDSEGKRIWDSESTLDQ</sequence>
<protein>
    <submittedName>
        <fullName evidence="1">Uncharacterized protein</fullName>
    </submittedName>
</protein>
<dbReference type="AlphaFoldDB" id="A0A2L2TLW9"/>